<dbReference type="Pfam" id="PF16924">
    <property type="entry name" value="DpaA_N"/>
    <property type="match status" value="1"/>
</dbReference>
<dbReference type="InterPro" id="IPR031629">
    <property type="entry name" value="DpaA_N"/>
</dbReference>
<dbReference type="NCBIfam" id="NF006162">
    <property type="entry name" value="PRK08306.1"/>
    <property type="match status" value="1"/>
</dbReference>
<evidence type="ECO:0000313" key="4">
    <source>
        <dbReference type="Proteomes" id="UP000192569"/>
    </source>
</evidence>
<keyword evidence="4" id="KW-1185">Reference proteome</keyword>
<dbReference type="InterPro" id="IPR006140">
    <property type="entry name" value="D-isomer_DH_NAD-bd"/>
</dbReference>
<sequence>MDQKLAGVRVGLIGGDARELVLIRELVRLGAEVKVAGFPPSPETHGCILTKDPAEVVRGTHVLILPVPGADTQGNIHAVLTGQTFHLEEKWVKEVAAGTPVLVGVARPILKQVATRYGWRLIETAEMDEMAILNSVPTAEGAIMLAMQEMPITLHGSQAFVLGLGRTGLTLAYMLAGIGARVTVVDRGAADRARAMALGWRAISFEELAHYISQAQVIFNTVPALVLTATVLSHTSPECLIIDLAAAPGGTDFVAAQKLGRKAMLAPGLPGKVAPRTAGEILARLYPRLILESLERP</sequence>
<protein>
    <submittedName>
        <fullName evidence="3">Dipicolinate synthase subunit A</fullName>
    </submittedName>
</protein>
<dbReference type="Pfam" id="PF02826">
    <property type="entry name" value="2-Hacid_dh_C"/>
    <property type="match status" value="1"/>
</dbReference>
<dbReference type="Gene3D" id="3.40.50.720">
    <property type="entry name" value="NAD(P)-binding Rossmann-like Domain"/>
    <property type="match status" value="1"/>
</dbReference>
<reference evidence="3 4" key="1">
    <citation type="submission" date="2017-04" db="EMBL/GenBank/DDBJ databases">
        <authorList>
            <person name="Afonso C.L."/>
            <person name="Miller P.J."/>
            <person name="Scott M.A."/>
            <person name="Spackman E."/>
            <person name="Goraichik I."/>
            <person name="Dimitrov K.M."/>
            <person name="Suarez D.L."/>
            <person name="Swayne D.E."/>
        </authorList>
    </citation>
    <scope>NUCLEOTIDE SEQUENCE [LARGE SCALE GENOMIC DNA]</scope>
    <source>
        <strain evidence="3 4">ToBE</strain>
    </source>
</reference>
<accession>A0A1W1VQI3</accession>
<evidence type="ECO:0000313" key="3">
    <source>
        <dbReference type="EMBL" id="SMB95625.1"/>
    </source>
</evidence>
<evidence type="ECO:0000259" key="1">
    <source>
        <dbReference type="Pfam" id="PF02826"/>
    </source>
</evidence>
<name>A0A1W1VQI3_9FIRM</name>
<dbReference type="OrthoDB" id="8840764at2"/>
<feature type="domain" description="Dipicolinate synthase subunit A N-terminal" evidence="2">
    <location>
        <begin position="10"/>
        <end position="124"/>
    </location>
</feature>
<dbReference type="Proteomes" id="UP000192569">
    <property type="component" value="Chromosome I"/>
</dbReference>
<dbReference type="RefSeq" id="WP_084664930.1">
    <property type="nucleotide sequence ID" value="NZ_LT838272.1"/>
</dbReference>
<gene>
    <name evidence="3" type="ORF">SAMN00808754_1292</name>
</gene>
<dbReference type="STRING" id="698762.SAMN00808754_1292"/>
<dbReference type="InterPro" id="IPR036291">
    <property type="entry name" value="NAD(P)-bd_dom_sf"/>
</dbReference>
<dbReference type="EMBL" id="LT838272">
    <property type="protein sequence ID" value="SMB95625.1"/>
    <property type="molecule type" value="Genomic_DNA"/>
</dbReference>
<evidence type="ECO:0000259" key="2">
    <source>
        <dbReference type="Pfam" id="PF16924"/>
    </source>
</evidence>
<dbReference type="SUPFAM" id="SSF51735">
    <property type="entry name" value="NAD(P)-binding Rossmann-fold domains"/>
    <property type="match status" value="1"/>
</dbReference>
<dbReference type="AlphaFoldDB" id="A0A1W1VQI3"/>
<organism evidence="3 4">
    <name type="scientific">Thermanaeromonas toyohensis ToBE</name>
    <dbReference type="NCBI Taxonomy" id="698762"/>
    <lineage>
        <taxon>Bacteria</taxon>
        <taxon>Bacillati</taxon>
        <taxon>Bacillota</taxon>
        <taxon>Clostridia</taxon>
        <taxon>Neomoorellales</taxon>
        <taxon>Neomoorellaceae</taxon>
        <taxon>Thermanaeromonas</taxon>
    </lineage>
</organism>
<dbReference type="GO" id="GO:0051287">
    <property type="term" value="F:NAD binding"/>
    <property type="evidence" value="ECO:0007669"/>
    <property type="project" value="InterPro"/>
</dbReference>
<proteinExistence type="predicted"/>
<feature type="domain" description="D-isomer specific 2-hydroxyacid dehydrogenase NAD-binding" evidence="1">
    <location>
        <begin position="150"/>
        <end position="230"/>
    </location>
</feature>